<feature type="chain" id="PRO_5043449087" evidence="1">
    <location>
        <begin position="24"/>
        <end position="80"/>
    </location>
</feature>
<dbReference type="EMBL" id="CAMGYJ010000011">
    <property type="protein sequence ID" value="CAI0611817.1"/>
    <property type="molecule type" value="Genomic_DNA"/>
</dbReference>
<organism evidence="2 3">
    <name type="scientific">Linum tenue</name>
    <dbReference type="NCBI Taxonomy" id="586396"/>
    <lineage>
        <taxon>Eukaryota</taxon>
        <taxon>Viridiplantae</taxon>
        <taxon>Streptophyta</taxon>
        <taxon>Embryophyta</taxon>
        <taxon>Tracheophyta</taxon>
        <taxon>Spermatophyta</taxon>
        <taxon>Magnoliopsida</taxon>
        <taxon>eudicotyledons</taxon>
        <taxon>Gunneridae</taxon>
        <taxon>Pentapetalae</taxon>
        <taxon>rosids</taxon>
        <taxon>fabids</taxon>
        <taxon>Malpighiales</taxon>
        <taxon>Linaceae</taxon>
        <taxon>Linum</taxon>
    </lineage>
</organism>
<reference evidence="2" key="1">
    <citation type="submission" date="2022-08" db="EMBL/GenBank/DDBJ databases">
        <authorList>
            <person name="Gutierrez-Valencia J."/>
        </authorList>
    </citation>
    <scope>NUCLEOTIDE SEQUENCE</scope>
</reference>
<accession>A0AAV0RWD2</accession>
<feature type="signal peptide" evidence="1">
    <location>
        <begin position="1"/>
        <end position="23"/>
    </location>
</feature>
<evidence type="ECO:0000256" key="1">
    <source>
        <dbReference type="SAM" id="SignalP"/>
    </source>
</evidence>
<keyword evidence="3" id="KW-1185">Reference proteome</keyword>
<keyword evidence="1" id="KW-0732">Signal</keyword>
<evidence type="ECO:0000313" key="2">
    <source>
        <dbReference type="EMBL" id="CAI0611817.1"/>
    </source>
</evidence>
<dbReference type="Proteomes" id="UP001154282">
    <property type="component" value="Unassembled WGS sequence"/>
</dbReference>
<dbReference type="AlphaFoldDB" id="A0AAV0RWD2"/>
<gene>
    <name evidence="2" type="ORF">LITE_LOCUS50305</name>
</gene>
<evidence type="ECO:0000313" key="3">
    <source>
        <dbReference type="Proteomes" id="UP001154282"/>
    </source>
</evidence>
<comment type="caution">
    <text evidence="2">The sequence shown here is derived from an EMBL/GenBank/DDBJ whole genome shotgun (WGS) entry which is preliminary data.</text>
</comment>
<sequence length="80" mass="8540">MAKAYFKLFCIMVLTLLLFGGESNNIGVEGINFSVPCKTDADCKAPPGACACNVEIGHCFCPPPKQEPNPENSKGVYEGN</sequence>
<proteinExistence type="predicted"/>
<protein>
    <submittedName>
        <fullName evidence="2">Uncharacterized protein</fullName>
    </submittedName>
</protein>
<name>A0AAV0RWD2_9ROSI</name>